<proteinExistence type="predicted"/>
<organism evidence="2 3">
    <name type="scientific">Alectoria fallacina</name>
    <dbReference type="NCBI Taxonomy" id="1903189"/>
    <lineage>
        <taxon>Eukaryota</taxon>
        <taxon>Fungi</taxon>
        <taxon>Dikarya</taxon>
        <taxon>Ascomycota</taxon>
        <taxon>Pezizomycotina</taxon>
        <taxon>Lecanoromycetes</taxon>
        <taxon>OSLEUM clade</taxon>
        <taxon>Lecanoromycetidae</taxon>
        <taxon>Lecanorales</taxon>
        <taxon>Lecanorineae</taxon>
        <taxon>Parmeliaceae</taxon>
        <taxon>Alectoria</taxon>
    </lineage>
</organism>
<sequence length="410" mass="44166">MADTQSSQHPLKVLSSSLVLVLHQTGKILRDPNWRNPRQSGLTQKRISEYVPFANQQFHDALDEIEVEIVRQDTFDPCPQLCDQLQAKAVMERDLSLLRKKRVERERIANGLNAQPSPEETTGIPQLSENVPVEASPANDIAQSSGEVNGEDTIMVDSALEAGLIGSNDEPQAEVPQNNDNLTSDPGMPQDSENSIGLAITMPQDSATEAIEPPKSPEKKFGGATPAAEALLDSTTAELDFESMFNDTDLTAGDGTMTFSLDFTSDANLNQDVLNDRAFENIEMNKDVLNDSAFEKIEMSNADMSNLGATTSEDINTLLPGLENYVNAGTDFSNVNIPVASSLPETSQITSVGTVGAPTQTSAQPAMVDSTFDDIFASGDFSIDGTGDVGMGAGTLGDFEDFDEDWFKTD</sequence>
<feature type="region of interest" description="Disordered" evidence="1">
    <location>
        <begin position="168"/>
        <end position="195"/>
    </location>
</feature>
<reference evidence="2" key="1">
    <citation type="submission" date="2021-03" db="EMBL/GenBank/DDBJ databases">
        <authorList>
            <person name="Tagirdzhanova G."/>
        </authorList>
    </citation>
    <scope>NUCLEOTIDE SEQUENCE</scope>
</reference>
<dbReference type="EMBL" id="CAJPDR010000006">
    <property type="protein sequence ID" value="CAF9904465.1"/>
    <property type="molecule type" value="Genomic_DNA"/>
</dbReference>
<evidence type="ECO:0000313" key="3">
    <source>
        <dbReference type="Proteomes" id="UP000664203"/>
    </source>
</evidence>
<protein>
    <submittedName>
        <fullName evidence="2">Uncharacterized protein</fullName>
    </submittedName>
</protein>
<dbReference type="Proteomes" id="UP000664203">
    <property type="component" value="Unassembled WGS sequence"/>
</dbReference>
<evidence type="ECO:0000256" key="1">
    <source>
        <dbReference type="SAM" id="MobiDB-lite"/>
    </source>
</evidence>
<evidence type="ECO:0000313" key="2">
    <source>
        <dbReference type="EMBL" id="CAF9904465.1"/>
    </source>
</evidence>
<comment type="caution">
    <text evidence="2">The sequence shown here is derived from an EMBL/GenBank/DDBJ whole genome shotgun (WGS) entry which is preliminary data.</text>
</comment>
<gene>
    <name evidence="2" type="ORF">ALECFALPRED_008567</name>
</gene>
<keyword evidence="3" id="KW-1185">Reference proteome</keyword>
<feature type="compositionally biased region" description="Polar residues" evidence="1">
    <location>
        <begin position="175"/>
        <end position="184"/>
    </location>
</feature>
<dbReference type="AlphaFoldDB" id="A0A8H3I287"/>
<accession>A0A8H3I287</accession>
<name>A0A8H3I287_9LECA</name>
<dbReference type="OrthoDB" id="5409998at2759"/>